<dbReference type="InterPro" id="IPR036465">
    <property type="entry name" value="vWFA_dom_sf"/>
</dbReference>
<dbReference type="Proteomes" id="UP001431776">
    <property type="component" value="Unassembled WGS sequence"/>
</dbReference>
<evidence type="ECO:0000256" key="5">
    <source>
        <dbReference type="SAM" id="Phobius"/>
    </source>
</evidence>
<keyword evidence="4 5" id="KW-0472">Membrane</keyword>
<feature type="domain" description="VWFA" evidence="6">
    <location>
        <begin position="87"/>
        <end position="317"/>
    </location>
</feature>
<keyword evidence="3 5" id="KW-1133">Transmembrane helix</keyword>
<dbReference type="InterPro" id="IPR024163">
    <property type="entry name" value="Aerotolerance_reg_N"/>
</dbReference>
<dbReference type="PANTHER" id="PTHR22550:SF5">
    <property type="entry name" value="LEUCINE ZIPPER PROTEIN 4"/>
    <property type="match status" value="1"/>
</dbReference>
<gene>
    <name evidence="7" type="ORF">QJ522_14975</name>
</gene>
<feature type="transmembrane region" description="Helical" evidence="5">
    <location>
        <begin position="53"/>
        <end position="70"/>
    </location>
</feature>
<evidence type="ECO:0000259" key="6">
    <source>
        <dbReference type="PROSITE" id="PS50234"/>
    </source>
</evidence>
<dbReference type="SUPFAM" id="SSF53300">
    <property type="entry name" value="vWA-like"/>
    <property type="match status" value="1"/>
</dbReference>
<dbReference type="InterPro" id="IPR050768">
    <property type="entry name" value="UPF0353/GerABKA_families"/>
</dbReference>
<comment type="caution">
    <text evidence="7">The sequence shown here is derived from an EMBL/GenBank/DDBJ whole genome shotgun (WGS) entry which is preliminary data.</text>
</comment>
<evidence type="ECO:0000313" key="8">
    <source>
        <dbReference type="Proteomes" id="UP001431776"/>
    </source>
</evidence>
<sequence length="363" mass="40166">MQWYTPWAFLLFLTLPVVGWAMLRRKRAAAVKFPSLIDMQACPVSWRLRLRPVLVAVRLLCLALLILALARPRKGTVLSELSTEGVAIQAVVDRSGSMAAEMDYDGQKFDRLEVVKRVLADFVEGDRKGLGGRTGDLIGLITFARYADTVCPLVLSHSILSEFLRTTEIVSIRSEDGTAIGDAIALAAARLKTAEEELRRRNAQLGFGDAQSPENKRGGFEIKSKVIILLTDGRNNMGDYEPLAAAELAAQWGITIYTIGIGSAQSFATVQTMLGTFRMPTRDDLDEGLLEEIAKKTGGFYSRATDAESLRDIVRRIDALEKTEMKSVQYTQYAERFGRWTLPALLLLGLEMVAGCTIFRKIP</sequence>
<keyword evidence="1" id="KW-1003">Cell membrane</keyword>
<keyword evidence="2 5" id="KW-0812">Transmembrane</keyword>
<dbReference type="AlphaFoldDB" id="A0AAW6TXX5"/>
<dbReference type="Pfam" id="PF13519">
    <property type="entry name" value="VWA_2"/>
    <property type="match status" value="1"/>
</dbReference>
<reference evidence="7" key="1">
    <citation type="submission" date="2023-05" db="EMBL/GenBank/DDBJ databases">
        <title>Anaerotaeda fermentans gen. nov., sp. nov., a novel anaerobic planctomycete of the new family within the order Sedimentisphaerales isolated from Taman Peninsula, Russia.</title>
        <authorList>
            <person name="Khomyakova M.A."/>
            <person name="Merkel A.Y."/>
            <person name="Slobodkin A.I."/>
        </authorList>
    </citation>
    <scope>NUCLEOTIDE SEQUENCE</scope>
    <source>
        <strain evidence="7">M17dextr</strain>
    </source>
</reference>
<dbReference type="EMBL" id="JASCXX010000019">
    <property type="protein sequence ID" value="MDI6450362.1"/>
    <property type="molecule type" value="Genomic_DNA"/>
</dbReference>
<evidence type="ECO:0000256" key="4">
    <source>
        <dbReference type="ARBA" id="ARBA00023136"/>
    </source>
</evidence>
<dbReference type="RefSeq" id="WP_349245772.1">
    <property type="nucleotide sequence ID" value="NZ_JASCXX010000019.1"/>
</dbReference>
<proteinExistence type="predicted"/>
<dbReference type="InterPro" id="IPR002035">
    <property type="entry name" value="VWF_A"/>
</dbReference>
<evidence type="ECO:0000256" key="3">
    <source>
        <dbReference type="ARBA" id="ARBA00022989"/>
    </source>
</evidence>
<accession>A0AAW6TXX5</accession>
<evidence type="ECO:0000313" key="7">
    <source>
        <dbReference type="EMBL" id="MDI6450362.1"/>
    </source>
</evidence>
<dbReference type="Pfam" id="PF07584">
    <property type="entry name" value="BatA"/>
    <property type="match status" value="1"/>
</dbReference>
<organism evidence="7 8">
    <name type="scientific">Anaerobaca lacustris</name>
    <dbReference type="NCBI Taxonomy" id="3044600"/>
    <lineage>
        <taxon>Bacteria</taxon>
        <taxon>Pseudomonadati</taxon>
        <taxon>Planctomycetota</taxon>
        <taxon>Phycisphaerae</taxon>
        <taxon>Sedimentisphaerales</taxon>
        <taxon>Anaerobacaceae</taxon>
        <taxon>Anaerobaca</taxon>
    </lineage>
</organism>
<protein>
    <submittedName>
        <fullName evidence="7">VWA domain-containing protein</fullName>
    </submittedName>
</protein>
<evidence type="ECO:0000256" key="2">
    <source>
        <dbReference type="ARBA" id="ARBA00022692"/>
    </source>
</evidence>
<dbReference type="PROSITE" id="PS50234">
    <property type="entry name" value="VWFA"/>
    <property type="match status" value="1"/>
</dbReference>
<dbReference type="Gene3D" id="3.40.50.410">
    <property type="entry name" value="von Willebrand factor, type A domain"/>
    <property type="match status" value="1"/>
</dbReference>
<feature type="transmembrane region" description="Helical" evidence="5">
    <location>
        <begin position="6"/>
        <end position="23"/>
    </location>
</feature>
<keyword evidence="8" id="KW-1185">Reference proteome</keyword>
<dbReference type="SMART" id="SM00327">
    <property type="entry name" value="VWA"/>
    <property type="match status" value="1"/>
</dbReference>
<name>A0AAW6TXX5_9BACT</name>
<evidence type="ECO:0000256" key="1">
    <source>
        <dbReference type="ARBA" id="ARBA00022475"/>
    </source>
</evidence>
<dbReference type="PANTHER" id="PTHR22550">
    <property type="entry name" value="SPORE GERMINATION PROTEIN"/>
    <property type="match status" value="1"/>
</dbReference>